<evidence type="ECO:0000313" key="2">
    <source>
        <dbReference type="Proteomes" id="UP000054804"/>
    </source>
</evidence>
<reference evidence="1 2" key="1">
    <citation type="submission" date="2015-12" db="EMBL/GenBank/DDBJ databases">
        <title>Draft genome sequence of Streptomyces silvensis ATCC 53525, a producer of novel hormone antagonists.</title>
        <authorList>
            <person name="Johnston C.W."/>
            <person name="Li Y."/>
            <person name="Magarvey N.A."/>
        </authorList>
    </citation>
    <scope>NUCLEOTIDE SEQUENCE [LARGE SCALE GENOMIC DNA]</scope>
    <source>
        <strain evidence="1 2">ATCC 53525</strain>
    </source>
</reference>
<dbReference type="AlphaFoldDB" id="A0A0W7X9H8"/>
<comment type="caution">
    <text evidence="1">The sequence shown here is derived from an EMBL/GenBank/DDBJ whole genome shotgun (WGS) entry which is preliminary data.</text>
</comment>
<proteinExistence type="predicted"/>
<organism evidence="1 2">
    <name type="scientific">Streptomyces silvensis</name>
    <dbReference type="NCBI Taxonomy" id="1765722"/>
    <lineage>
        <taxon>Bacteria</taxon>
        <taxon>Bacillati</taxon>
        <taxon>Actinomycetota</taxon>
        <taxon>Actinomycetes</taxon>
        <taxon>Kitasatosporales</taxon>
        <taxon>Streptomycetaceae</taxon>
        <taxon>Streptomyces</taxon>
    </lineage>
</organism>
<protein>
    <submittedName>
        <fullName evidence="1">Uncharacterized protein</fullName>
    </submittedName>
</protein>
<dbReference type="STRING" id="1765722.AT728_04110"/>
<gene>
    <name evidence="1" type="ORF">AT728_04110</name>
</gene>
<sequence length="64" mass="7290">MTGDVITREQAFTNARAVLDRARLRIARDRAAGRLSPEDELVLRRLERQQRAEQPPAIEHRAAA</sequence>
<accession>A0A0W7X9H8</accession>
<dbReference type="Proteomes" id="UP000054804">
    <property type="component" value="Unassembled WGS sequence"/>
</dbReference>
<evidence type="ECO:0000313" key="1">
    <source>
        <dbReference type="EMBL" id="KUF19566.1"/>
    </source>
</evidence>
<keyword evidence="2" id="KW-1185">Reference proteome</keyword>
<dbReference type="RefSeq" id="WP_058846070.1">
    <property type="nucleotide sequence ID" value="NZ_LOCL01000026.1"/>
</dbReference>
<name>A0A0W7X9H8_9ACTN</name>
<dbReference type="EMBL" id="LOCL01000026">
    <property type="protein sequence ID" value="KUF19566.1"/>
    <property type="molecule type" value="Genomic_DNA"/>
</dbReference>